<evidence type="ECO:0000313" key="8">
    <source>
        <dbReference type="Proteomes" id="UP000237481"/>
    </source>
</evidence>
<feature type="compositionally biased region" description="Basic residues" evidence="4">
    <location>
        <begin position="304"/>
        <end position="322"/>
    </location>
</feature>
<dbReference type="SMART" id="SM00360">
    <property type="entry name" value="RRM"/>
    <property type="match status" value="2"/>
</dbReference>
<feature type="region of interest" description="Disordered" evidence="4">
    <location>
        <begin position="542"/>
        <end position="573"/>
    </location>
</feature>
<feature type="compositionally biased region" description="Acidic residues" evidence="4">
    <location>
        <begin position="714"/>
        <end position="729"/>
    </location>
</feature>
<feature type="compositionally biased region" description="Gly residues" evidence="4">
    <location>
        <begin position="551"/>
        <end position="565"/>
    </location>
</feature>
<comment type="caution">
    <text evidence="7">The sequence shown here is derived from an EMBL/GenBank/DDBJ whole genome shotgun (WGS) entry which is preliminary data.</text>
</comment>
<name>A0A2S4LA77_9HYPO</name>
<accession>A0A2S4LA77</accession>
<proteinExistence type="predicted"/>
<feature type="compositionally biased region" description="Basic and acidic residues" evidence="4">
    <location>
        <begin position="450"/>
        <end position="479"/>
    </location>
</feature>
<evidence type="ECO:0000256" key="1">
    <source>
        <dbReference type="ARBA" id="ARBA00022884"/>
    </source>
</evidence>
<sequence>MLFPEEDAPLLKAWIVKRIENTYTTRCPPALCASMLMFCRRSDADSDVLAEYVIALLKHDGDQDAVRKLCEQEIPDFLTEDPKAFLDDVFQAIKYRSYVPGAPPPPKQPPAGLGSQSAQAVDAPAQGSSRKRAFDDQADSADAGERDNAYGLQRSYKQPRRGGRRGMDDNRGFPGMNMPAPLPAMPPAMPQFDPNNPMEAIMQMQAMGMPFPAMSNYPQQGFGGRNQRNQPRRRGRCRDFDTKGYCFRGSTCLYDHGNESIYVPPSASRGQEYEYDPNDAAMQMSTPPNQLNPFHFNGDVNRGRGGRRGRGNANRAGRKGRARAPFSAEGPVHDRSKSTIVIENIPEESFSEDEVRGFFSQFGNIAEVSMQPYKHLAIVKFDKWAAANNAYRSPKVIFDNRFVKVFWHKDHKDAPPASAPHNGANGSKFNGNSNSDMTEAEPEPEVDMDEFNRRQEEAQKQHQERENRKVELERRRQELQKQQQDLLTKHQEETERLRAKLSEKNGGDANGGSSGTDMLRAQLAALEHEAKILGIDPNAADDGSMASSRGGFRGGRGYRGRGGFTPRGRGSFRGQGARHAAYAQFSLDNRPKKLAVTGVDFTPADKDEVLRHFLLNLGEFESVETTPSVTHVSFQDRKTAEKFYYSLHGKELSGVEGKLDLAWVNSPLPPVAAKKPQEYSTMTSSEDAMAGMDYEQDASKDETERPQSQRQVDMDYEVGDDDAWGDGIQ</sequence>
<gene>
    <name evidence="7" type="ORF">TPAR_00464</name>
</gene>
<evidence type="ECO:0000256" key="3">
    <source>
        <dbReference type="PROSITE-ProRule" id="PRU00723"/>
    </source>
</evidence>
<keyword evidence="3" id="KW-0862">Zinc</keyword>
<feature type="region of interest" description="Disordered" evidence="4">
    <location>
        <begin position="672"/>
        <end position="729"/>
    </location>
</feature>
<dbReference type="PROSITE" id="PS50103">
    <property type="entry name" value="ZF_C3H1"/>
    <property type="match status" value="1"/>
</dbReference>
<dbReference type="PANTHER" id="PTHR14398:SF0">
    <property type="entry name" value="ZINC FINGER PROTEIN SWM"/>
    <property type="match status" value="1"/>
</dbReference>
<feature type="zinc finger region" description="C3H1-type" evidence="3">
    <location>
        <begin position="231"/>
        <end position="259"/>
    </location>
</feature>
<feature type="domain" description="RRM" evidence="5">
    <location>
        <begin position="338"/>
        <end position="410"/>
    </location>
</feature>
<feature type="region of interest" description="Disordered" evidence="4">
    <location>
        <begin position="413"/>
        <end position="492"/>
    </location>
</feature>
<dbReference type="OrthoDB" id="443401at2759"/>
<evidence type="ECO:0000259" key="6">
    <source>
        <dbReference type="PROSITE" id="PS50103"/>
    </source>
</evidence>
<evidence type="ECO:0000259" key="5">
    <source>
        <dbReference type="PROSITE" id="PS50102"/>
    </source>
</evidence>
<keyword evidence="1 2" id="KW-0694">RNA-binding</keyword>
<feature type="region of interest" description="Disordered" evidence="4">
    <location>
        <begin position="299"/>
        <end position="333"/>
    </location>
</feature>
<dbReference type="PROSITE" id="PS50102">
    <property type="entry name" value="RRM"/>
    <property type="match status" value="1"/>
</dbReference>
<organism evidence="7 8">
    <name type="scientific">Tolypocladium paradoxum</name>
    <dbReference type="NCBI Taxonomy" id="94208"/>
    <lineage>
        <taxon>Eukaryota</taxon>
        <taxon>Fungi</taxon>
        <taxon>Dikarya</taxon>
        <taxon>Ascomycota</taxon>
        <taxon>Pezizomycotina</taxon>
        <taxon>Sordariomycetes</taxon>
        <taxon>Hypocreomycetidae</taxon>
        <taxon>Hypocreales</taxon>
        <taxon>Ophiocordycipitaceae</taxon>
        <taxon>Tolypocladium</taxon>
    </lineage>
</organism>
<dbReference type="FunFam" id="3.30.70.330:FF:000647">
    <property type="entry name" value="CCCH zinc finger and RRM domain protein"/>
    <property type="match status" value="1"/>
</dbReference>
<dbReference type="PANTHER" id="PTHR14398">
    <property type="entry name" value="RNA RECOGNITION RRM/RNP DOMAIN"/>
    <property type="match status" value="1"/>
</dbReference>
<dbReference type="GO" id="GO:0005634">
    <property type="term" value="C:nucleus"/>
    <property type="evidence" value="ECO:0007669"/>
    <property type="project" value="TreeGrafter"/>
</dbReference>
<dbReference type="InterPro" id="IPR035979">
    <property type="entry name" value="RBD_domain_sf"/>
</dbReference>
<feature type="compositionally biased region" description="Acidic residues" evidence="4">
    <location>
        <begin position="438"/>
        <end position="449"/>
    </location>
</feature>
<dbReference type="AlphaFoldDB" id="A0A2S4LA77"/>
<evidence type="ECO:0000256" key="4">
    <source>
        <dbReference type="SAM" id="MobiDB-lite"/>
    </source>
</evidence>
<dbReference type="InterPro" id="IPR012677">
    <property type="entry name" value="Nucleotide-bd_a/b_plait_sf"/>
</dbReference>
<dbReference type="InterPro" id="IPR000504">
    <property type="entry name" value="RRM_dom"/>
</dbReference>
<dbReference type="CDD" id="cd12257">
    <property type="entry name" value="RRM1_RBM26_like"/>
    <property type="match status" value="1"/>
</dbReference>
<dbReference type="InterPro" id="IPR045137">
    <property type="entry name" value="RBM26/27"/>
</dbReference>
<evidence type="ECO:0000313" key="7">
    <source>
        <dbReference type="EMBL" id="POR39333.1"/>
    </source>
</evidence>
<feature type="compositionally biased region" description="Basic and acidic residues" evidence="4">
    <location>
        <begin position="697"/>
        <end position="707"/>
    </location>
</feature>
<reference evidence="7 8" key="1">
    <citation type="submission" date="2018-01" db="EMBL/GenBank/DDBJ databases">
        <title>Harnessing the power of phylogenomics to disentangle the directionality and signatures of interkingdom host jumping in the parasitic fungal genus Tolypocladium.</title>
        <authorList>
            <person name="Quandt C.A."/>
            <person name="Patterson W."/>
            <person name="Spatafora J.W."/>
        </authorList>
    </citation>
    <scope>NUCLEOTIDE SEQUENCE [LARGE SCALE GENOMIC DNA]</scope>
    <source>
        <strain evidence="7 8">NRBC 100945</strain>
    </source>
</reference>
<dbReference type="Gene3D" id="3.30.70.330">
    <property type="match status" value="1"/>
</dbReference>
<keyword evidence="3" id="KW-0863">Zinc-finger</keyword>
<dbReference type="InterPro" id="IPR000571">
    <property type="entry name" value="Znf_CCCH"/>
</dbReference>
<dbReference type="SUPFAM" id="SSF54928">
    <property type="entry name" value="RNA-binding domain, RBD"/>
    <property type="match status" value="1"/>
</dbReference>
<feature type="domain" description="C3H1-type" evidence="6">
    <location>
        <begin position="231"/>
        <end position="259"/>
    </location>
</feature>
<evidence type="ECO:0000256" key="2">
    <source>
        <dbReference type="PROSITE-ProRule" id="PRU00176"/>
    </source>
</evidence>
<feature type="region of interest" description="Disordered" evidence="4">
    <location>
        <begin position="100"/>
        <end position="176"/>
    </location>
</feature>
<dbReference type="GO" id="GO:0008270">
    <property type="term" value="F:zinc ion binding"/>
    <property type="evidence" value="ECO:0007669"/>
    <property type="project" value="UniProtKB-KW"/>
</dbReference>
<keyword evidence="3" id="KW-0479">Metal-binding</keyword>
<dbReference type="Proteomes" id="UP000237481">
    <property type="component" value="Unassembled WGS sequence"/>
</dbReference>
<feature type="compositionally biased region" description="Polar residues" evidence="4">
    <location>
        <begin position="424"/>
        <end position="437"/>
    </location>
</feature>
<dbReference type="STRING" id="94208.A0A2S4LA77"/>
<protein>
    <submittedName>
        <fullName evidence="7">RNA-binding protein</fullName>
    </submittedName>
</protein>
<dbReference type="EMBL" id="PKSG01000045">
    <property type="protein sequence ID" value="POR39333.1"/>
    <property type="molecule type" value="Genomic_DNA"/>
</dbReference>
<dbReference type="GO" id="GO:0003723">
    <property type="term" value="F:RNA binding"/>
    <property type="evidence" value="ECO:0007669"/>
    <property type="project" value="UniProtKB-UniRule"/>
</dbReference>
<keyword evidence="8" id="KW-1185">Reference proteome</keyword>